<reference evidence="1 2" key="1">
    <citation type="submission" date="2018-06" db="EMBL/GenBank/DDBJ databases">
        <title>Genomic Encyclopedia of Archaeal and Bacterial Type Strains, Phase II (KMG-II): from individual species to whole genera.</title>
        <authorList>
            <person name="Goeker M."/>
        </authorList>
    </citation>
    <scope>NUCLEOTIDE SEQUENCE [LARGE SCALE GENOMIC DNA]</scope>
    <source>
        <strain evidence="1 2">DSM 25663</strain>
    </source>
</reference>
<protein>
    <submittedName>
        <fullName evidence="1">Uncharacterized protein</fullName>
    </submittedName>
</protein>
<evidence type="ECO:0000313" key="1">
    <source>
        <dbReference type="EMBL" id="RAR73803.1"/>
    </source>
</evidence>
<evidence type="ECO:0000313" key="2">
    <source>
        <dbReference type="Proteomes" id="UP000248840"/>
    </source>
</evidence>
<dbReference type="Proteomes" id="UP000248840">
    <property type="component" value="Unassembled WGS sequence"/>
</dbReference>
<organism evidence="1 2">
    <name type="scientific">Flavobacterium aciduliphilum</name>
    <dbReference type="NCBI Taxonomy" id="1101402"/>
    <lineage>
        <taxon>Bacteria</taxon>
        <taxon>Pseudomonadati</taxon>
        <taxon>Bacteroidota</taxon>
        <taxon>Flavobacteriia</taxon>
        <taxon>Flavobacteriales</taxon>
        <taxon>Flavobacteriaceae</taxon>
        <taxon>Flavobacterium</taxon>
    </lineage>
</organism>
<accession>A0A328YL31</accession>
<proteinExistence type="predicted"/>
<name>A0A328YL31_9FLAO</name>
<comment type="caution">
    <text evidence="1">The sequence shown here is derived from an EMBL/GenBank/DDBJ whole genome shotgun (WGS) entry which is preliminary data.</text>
</comment>
<sequence length="263" mass="30356">MQTTTFNPTQNITCFDLENTTWENLFHHALHTGLCSMQIELLKDQFENSQMKKNALEEVFIKRVYADGDCIFLGTTINHPSEVAPFIDFHLDMIQPINYPPTFEKDILETITIQSSFNFNEATFNALEKENKNCNPRLFFDFQQDFINLDLSQLSISLFDMEHKMNIALSFCDELKPTIINSLELHQLYFKNRVPVAFGFKQNKSSKLYIAWSTVFIQSILDIPPINANCIDKEATLNIILDKINTNGIAHLTDVQKEFLNAL</sequence>
<dbReference type="EMBL" id="QLSZ01000003">
    <property type="protein sequence ID" value="RAR73803.1"/>
    <property type="molecule type" value="Genomic_DNA"/>
</dbReference>
<keyword evidence="2" id="KW-1185">Reference proteome</keyword>
<dbReference type="RefSeq" id="WP_112112605.1">
    <property type="nucleotide sequence ID" value="NZ_QLSZ01000003.1"/>
</dbReference>
<dbReference type="AlphaFoldDB" id="A0A328YL31"/>
<gene>
    <name evidence="1" type="ORF">CLV55_103122</name>
</gene>